<name>A0A6B3SI06_9BURK</name>
<gene>
    <name evidence="2" type="ORF">G3574_04355</name>
</gene>
<reference evidence="2 3" key="1">
    <citation type="submission" date="2020-02" db="EMBL/GenBank/DDBJ databases">
        <authorList>
            <person name="Kim M.K."/>
        </authorList>
    </citation>
    <scope>NUCLEOTIDE SEQUENCE [LARGE SCALE GENOMIC DNA]</scope>
    <source>
        <strain evidence="2 3">17J57-3</strain>
    </source>
</reference>
<dbReference type="AlphaFoldDB" id="A0A6B3SI06"/>
<accession>A0A6B3SI06</accession>
<keyword evidence="3" id="KW-1185">Reference proteome</keyword>
<evidence type="ECO:0000313" key="3">
    <source>
        <dbReference type="Proteomes" id="UP000482155"/>
    </source>
</evidence>
<dbReference type="RefSeq" id="WP_163960799.1">
    <property type="nucleotide sequence ID" value="NZ_JAAIVB010000012.1"/>
</dbReference>
<organism evidence="2 3">
    <name type="scientific">Noviherbaspirillum galbum</name>
    <dbReference type="NCBI Taxonomy" id="2709383"/>
    <lineage>
        <taxon>Bacteria</taxon>
        <taxon>Pseudomonadati</taxon>
        <taxon>Pseudomonadota</taxon>
        <taxon>Betaproteobacteria</taxon>
        <taxon>Burkholderiales</taxon>
        <taxon>Oxalobacteraceae</taxon>
        <taxon>Noviherbaspirillum</taxon>
    </lineage>
</organism>
<dbReference type="Pfam" id="PF10973">
    <property type="entry name" value="DUF2799"/>
    <property type="match status" value="1"/>
</dbReference>
<sequence length="211" mass="23373">MTNTLPTFRVLLLLTAASLAGGCASLSPEQCRQANWEQIGYADGAQGLSGARVNDHAKACAESGVRPDLNAYLRGRSQGLFSYCQPENGFTVGRRGSEQNAADCPASMRGAFIDNYQRGQQVHAIEQDLAQRRGRQSHNATRTRNANDRINAIRTELARSDLSSERRNALLTEFNRLVEEKNTINRDNAMLAIEVDRLQIQLNHALRSFGR</sequence>
<dbReference type="Proteomes" id="UP000482155">
    <property type="component" value="Unassembled WGS sequence"/>
</dbReference>
<dbReference type="InterPro" id="IPR021242">
    <property type="entry name" value="DUF2799"/>
</dbReference>
<protein>
    <submittedName>
        <fullName evidence="2">DUF2799 domain-containing protein</fullName>
    </submittedName>
</protein>
<proteinExistence type="predicted"/>
<feature type="signal peptide" evidence="1">
    <location>
        <begin position="1"/>
        <end position="20"/>
    </location>
</feature>
<comment type="caution">
    <text evidence="2">The sequence shown here is derived from an EMBL/GenBank/DDBJ whole genome shotgun (WGS) entry which is preliminary data.</text>
</comment>
<evidence type="ECO:0000256" key="1">
    <source>
        <dbReference type="SAM" id="SignalP"/>
    </source>
</evidence>
<evidence type="ECO:0000313" key="2">
    <source>
        <dbReference type="EMBL" id="NEX60303.1"/>
    </source>
</evidence>
<dbReference type="EMBL" id="JAAIVB010000012">
    <property type="protein sequence ID" value="NEX60303.1"/>
    <property type="molecule type" value="Genomic_DNA"/>
</dbReference>
<feature type="chain" id="PRO_5025571005" evidence="1">
    <location>
        <begin position="21"/>
        <end position="211"/>
    </location>
</feature>
<keyword evidence="1" id="KW-0732">Signal</keyword>